<feature type="binding site" evidence="10">
    <location>
        <position position="543"/>
    </location>
    <ligand>
        <name>FAD</name>
        <dbReference type="ChEBI" id="CHEBI:57692"/>
    </ligand>
</feature>
<dbReference type="InterPro" id="IPR008333">
    <property type="entry name" value="Cbr1-like_FAD-bd_dom"/>
</dbReference>
<dbReference type="Gene3D" id="3.40.50.1820">
    <property type="entry name" value="alpha/beta hydrolase"/>
    <property type="match status" value="1"/>
</dbReference>
<dbReference type="InterPro" id="IPR039261">
    <property type="entry name" value="FNR_nucleotide-bd"/>
</dbReference>
<dbReference type="InterPro" id="IPR001834">
    <property type="entry name" value="CBR-like"/>
</dbReference>
<evidence type="ECO:0000256" key="1">
    <source>
        <dbReference type="ARBA" id="ARBA00001974"/>
    </source>
</evidence>
<dbReference type="PRINTS" id="PR00406">
    <property type="entry name" value="CYTB5RDTASE"/>
</dbReference>
<reference evidence="13" key="2">
    <citation type="journal article" date="2024" name="Plant">
        <title>Genomic evolution and insights into agronomic trait innovations of Sesamum species.</title>
        <authorList>
            <person name="Miao H."/>
            <person name="Wang L."/>
            <person name="Qu L."/>
            <person name="Liu H."/>
            <person name="Sun Y."/>
            <person name="Le M."/>
            <person name="Wang Q."/>
            <person name="Wei S."/>
            <person name="Zheng Y."/>
            <person name="Lin W."/>
            <person name="Duan Y."/>
            <person name="Cao H."/>
            <person name="Xiong S."/>
            <person name="Wang X."/>
            <person name="Wei L."/>
            <person name="Li C."/>
            <person name="Ma Q."/>
            <person name="Ju M."/>
            <person name="Zhao R."/>
            <person name="Li G."/>
            <person name="Mu C."/>
            <person name="Tian Q."/>
            <person name="Mei H."/>
            <person name="Zhang T."/>
            <person name="Gao T."/>
            <person name="Zhang H."/>
        </authorList>
    </citation>
    <scope>NUCLEOTIDE SEQUENCE</scope>
    <source>
        <strain evidence="13">KEN8</strain>
    </source>
</reference>
<evidence type="ECO:0000259" key="12">
    <source>
        <dbReference type="PROSITE" id="PS51384"/>
    </source>
</evidence>
<comment type="similarity">
    <text evidence="3">Belongs to the flavoprotein pyridine nucleotide cytochrome reductase family.</text>
</comment>
<dbReference type="PROSITE" id="PS51384">
    <property type="entry name" value="FAD_FR"/>
    <property type="match status" value="1"/>
</dbReference>
<dbReference type="SUPFAM" id="SSF52343">
    <property type="entry name" value="Ferredoxin reductase-like, C-terminal NADP-linked domain"/>
    <property type="match status" value="1"/>
</dbReference>
<comment type="subcellular location">
    <subcellularLocation>
        <location evidence="2">Mitochondrion</location>
    </subcellularLocation>
</comment>
<dbReference type="Pfam" id="PF00175">
    <property type="entry name" value="NAD_binding_1"/>
    <property type="match status" value="1"/>
</dbReference>
<feature type="domain" description="FAD-binding FR-type" evidence="12">
    <location>
        <begin position="473"/>
        <end position="577"/>
    </location>
</feature>
<feature type="transmembrane region" description="Helical" evidence="11">
    <location>
        <begin position="20"/>
        <end position="43"/>
    </location>
</feature>
<evidence type="ECO:0000256" key="7">
    <source>
        <dbReference type="ARBA" id="ARBA00023002"/>
    </source>
</evidence>
<dbReference type="InterPro" id="IPR017927">
    <property type="entry name" value="FAD-bd_FR_type"/>
</dbReference>
<dbReference type="Pfam" id="PF00561">
    <property type="entry name" value="Abhydrolase_1"/>
    <property type="match status" value="1"/>
</dbReference>
<keyword evidence="11" id="KW-0812">Transmembrane</keyword>
<evidence type="ECO:0000313" key="13">
    <source>
        <dbReference type="EMBL" id="KAL0337835.1"/>
    </source>
</evidence>
<feature type="binding site" evidence="10">
    <location>
        <position position="528"/>
    </location>
    <ligand>
        <name>FAD</name>
        <dbReference type="ChEBI" id="CHEBI:57692"/>
    </ligand>
</feature>
<comment type="caution">
    <text evidence="13">The sequence shown here is derived from an EMBL/GenBank/DDBJ whole genome shotgun (WGS) entry which is preliminary data.</text>
</comment>
<dbReference type="GO" id="GO:0022900">
    <property type="term" value="P:electron transport chain"/>
    <property type="evidence" value="ECO:0007669"/>
    <property type="project" value="TreeGrafter"/>
</dbReference>
<keyword evidence="11" id="KW-1133">Transmembrane helix</keyword>
<keyword evidence="7" id="KW-0560">Oxidoreductase</keyword>
<keyword evidence="8" id="KW-0520">NAD</keyword>
<evidence type="ECO:0000256" key="8">
    <source>
        <dbReference type="ARBA" id="ARBA00023027"/>
    </source>
</evidence>
<evidence type="ECO:0000256" key="3">
    <source>
        <dbReference type="ARBA" id="ARBA00006105"/>
    </source>
</evidence>
<feature type="binding site" evidence="10">
    <location>
        <position position="594"/>
    </location>
    <ligand>
        <name>FAD</name>
        <dbReference type="ChEBI" id="CHEBI:57692"/>
    </ligand>
</feature>
<dbReference type="Gene3D" id="3.40.50.80">
    <property type="entry name" value="Nucleotide-binding domain of ferredoxin-NADP reductase (FNR) module"/>
    <property type="match status" value="1"/>
</dbReference>
<dbReference type="PANTHER" id="PTHR19370">
    <property type="entry name" value="NADH-CYTOCHROME B5 REDUCTASE"/>
    <property type="match status" value="1"/>
</dbReference>
<dbReference type="EMBL" id="JACGWM010000012">
    <property type="protein sequence ID" value="KAL0337835.1"/>
    <property type="molecule type" value="Genomic_DNA"/>
</dbReference>
<evidence type="ECO:0000256" key="9">
    <source>
        <dbReference type="ARBA" id="ARBA00023128"/>
    </source>
</evidence>
<feature type="binding site" evidence="10">
    <location>
        <position position="552"/>
    </location>
    <ligand>
        <name>FAD</name>
        <dbReference type="ChEBI" id="CHEBI:57692"/>
    </ligand>
</feature>
<keyword evidence="5 10" id="KW-0285">Flavoprotein</keyword>
<dbReference type="GO" id="GO:0005739">
    <property type="term" value="C:mitochondrion"/>
    <property type="evidence" value="ECO:0007669"/>
    <property type="project" value="UniProtKB-SubCell"/>
</dbReference>
<protein>
    <recommendedName>
        <fullName evidence="4">cytochrome-b5 reductase</fullName>
        <ecNumber evidence="4">1.6.2.2</ecNumber>
    </recommendedName>
</protein>
<dbReference type="AlphaFoldDB" id="A0AAW2N330"/>
<dbReference type="SUPFAM" id="SSF53474">
    <property type="entry name" value="alpha/beta-Hydrolases"/>
    <property type="match status" value="1"/>
</dbReference>
<organism evidence="13">
    <name type="scientific">Sesamum calycinum</name>
    <dbReference type="NCBI Taxonomy" id="2727403"/>
    <lineage>
        <taxon>Eukaryota</taxon>
        <taxon>Viridiplantae</taxon>
        <taxon>Streptophyta</taxon>
        <taxon>Embryophyta</taxon>
        <taxon>Tracheophyta</taxon>
        <taxon>Spermatophyta</taxon>
        <taxon>Magnoliopsida</taxon>
        <taxon>eudicotyledons</taxon>
        <taxon>Gunneridae</taxon>
        <taxon>Pentapetalae</taxon>
        <taxon>asterids</taxon>
        <taxon>lamiids</taxon>
        <taxon>Lamiales</taxon>
        <taxon>Pedaliaceae</taxon>
        <taxon>Sesamum</taxon>
    </lineage>
</organism>
<sequence>MSRVATRLPGKWLSRISETLISLASAIVFFFLDILDVVMSVFFRALDEFLEGKSSSCYCMERGGTQEEEKRDLDSVGVDGECEPSESLRGRKNVFREMGLLRFSPRIWSKEGAFRVGQRRNRWSDCGCESCLSWMSSGRDSRLHVVVKEQQRARLENSSGVTTVQNVIFIHGFLSSSSLWTETVFPNLSEHSKQNYKLFAVDLLGFGRSPKPRDCLYTLKDHLEMIEKSVILPFQLKSFHLVAHSMGCVIALALAAKYSDSVKSITLIAPPYFSSSKGDTSLQALHKLATRRVWPPLLFGSAFMSWYEHLGRCACFLICRNHRTWESILKLLTGRRELDFRITDLTRHTHHSAWHTMHNVICGGARFLDKYLDTLRAAGVKIRVVQGTEDQVVPTDCSHNMKVKAPEIELEIVPNADHNTVILGRAKDFTRNLESLWASAGQLAVGVAVGLVAVGAAYVLFSSKKPKVCLDPENFKEFKLVKKTQLSHNVAKFKFALPTPTSVLGLPIGQHISCKGKDSQGEDVIKPYTPTTLDSDVGYFELVIKMYPQGRMSHHFREMREGDYLAVKGPKGRFKYQPGQVRAFGMIAGGSGITPMFQVARAILENPNDKTKVHLIYANVTFDDILLKDELDSLLKTILTDSRFTMYSIKHSDVSDLNYPHPFPCVLEVENFPDNSPLAIIPSITINMFISFLTNLAVTLVDNYNNTLDGEGLVMPPEIWDGGVGFVSKEMIQAQCPAPASDIQILRCGPPPMNKAMAGHLDALGYSSEMQFQF</sequence>
<dbReference type="InterPro" id="IPR000073">
    <property type="entry name" value="AB_hydrolase_1"/>
</dbReference>
<comment type="cofactor">
    <cofactor evidence="1 10">
        <name>FAD</name>
        <dbReference type="ChEBI" id="CHEBI:57692"/>
    </cofactor>
</comment>
<dbReference type="GO" id="GO:0016787">
    <property type="term" value="F:hydrolase activity"/>
    <property type="evidence" value="ECO:0007669"/>
    <property type="project" value="UniProtKB-ARBA"/>
</dbReference>
<dbReference type="InterPro" id="IPR017938">
    <property type="entry name" value="Riboflavin_synthase-like_b-brl"/>
</dbReference>
<evidence type="ECO:0000256" key="5">
    <source>
        <dbReference type="ARBA" id="ARBA00022630"/>
    </source>
</evidence>
<evidence type="ECO:0000256" key="4">
    <source>
        <dbReference type="ARBA" id="ARBA00012011"/>
    </source>
</evidence>
<dbReference type="SUPFAM" id="SSF63380">
    <property type="entry name" value="Riboflavin synthase domain-like"/>
    <property type="match status" value="1"/>
</dbReference>
<keyword evidence="11" id="KW-0472">Membrane</keyword>
<dbReference type="FunFam" id="2.40.30.10:FF:000032">
    <property type="entry name" value="NADH-cytochrome b5 reductase"/>
    <property type="match status" value="1"/>
</dbReference>
<keyword evidence="6 10" id="KW-0274">FAD</keyword>
<evidence type="ECO:0000256" key="6">
    <source>
        <dbReference type="ARBA" id="ARBA00022827"/>
    </source>
</evidence>
<dbReference type="EC" id="1.6.2.2" evidence="4"/>
<proteinExistence type="inferred from homology"/>
<keyword evidence="9" id="KW-0496">Mitochondrion</keyword>
<dbReference type="CDD" id="cd06183">
    <property type="entry name" value="cyt_b5_reduct_like"/>
    <property type="match status" value="1"/>
</dbReference>
<dbReference type="Pfam" id="PF00970">
    <property type="entry name" value="FAD_binding_6"/>
    <property type="match status" value="1"/>
</dbReference>
<dbReference type="Gene3D" id="2.40.30.10">
    <property type="entry name" value="Translation factors"/>
    <property type="match status" value="1"/>
</dbReference>
<dbReference type="PRINTS" id="PR00111">
    <property type="entry name" value="ABHYDROLASE"/>
</dbReference>
<feature type="binding site" evidence="10">
    <location>
        <position position="553"/>
    </location>
    <ligand>
        <name>FAD</name>
        <dbReference type="ChEBI" id="CHEBI:57692"/>
    </ligand>
</feature>
<dbReference type="InterPro" id="IPR001433">
    <property type="entry name" value="OxRdtase_FAD/NAD-bd"/>
</dbReference>
<dbReference type="PANTHER" id="PTHR19370:SF184">
    <property type="entry name" value="NADH-CYTOCHROME B5 REDUCTASE-LIKE"/>
    <property type="match status" value="1"/>
</dbReference>
<evidence type="ECO:0000256" key="2">
    <source>
        <dbReference type="ARBA" id="ARBA00004173"/>
    </source>
</evidence>
<accession>A0AAW2N330</accession>
<feature type="binding site" evidence="10">
    <location>
        <position position="545"/>
    </location>
    <ligand>
        <name>FAD</name>
        <dbReference type="ChEBI" id="CHEBI:57692"/>
    </ligand>
</feature>
<evidence type="ECO:0000256" key="11">
    <source>
        <dbReference type="SAM" id="Phobius"/>
    </source>
</evidence>
<feature type="binding site" evidence="10">
    <location>
        <position position="527"/>
    </location>
    <ligand>
        <name>FAD</name>
        <dbReference type="ChEBI" id="CHEBI:57692"/>
    </ligand>
</feature>
<dbReference type="InterPro" id="IPR029058">
    <property type="entry name" value="AB_hydrolase_fold"/>
</dbReference>
<reference evidence="13" key="1">
    <citation type="submission" date="2020-06" db="EMBL/GenBank/DDBJ databases">
        <authorList>
            <person name="Li T."/>
            <person name="Hu X."/>
            <person name="Zhang T."/>
            <person name="Song X."/>
            <person name="Zhang H."/>
            <person name="Dai N."/>
            <person name="Sheng W."/>
            <person name="Hou X."/>
            <person name="Wei L."/>
        </authorList>
    </citation>
    <scope>NUCLEOTIDE SEQUENCE</scope>
    <source>
        <strain evidence="13">KEN8</strain>
        <tissue evidence="13">Leaf</tissue>
    </source>
</reference>
<gene>
    <name evidence="13" type="ORF">Scaly_2058600</name>
</gene>
<name>A0AAW2N330_9LAMI</name>
<dbReference type="GO" id="GO:0090524">
    <property type="term" value="F:cytochrome-b5 reductase activity, acting on NADH"/>
    <property type="evidence" value="ECO:0007669"/>
    <property type="project" value="UniProtKB-EC"/>
</dbReference>
<evidence type="ECO:0000256" key="10">
    <source>
        <dbReference type="PIRSR" id="PIRSR601834-1"/>
    </source>
</evidence>